<keyword evidence="4" id="KW-1185">Reference proteome</keyword>
<protein>
    <submittedName>
        <fullName evidence="3">Uncharacterized protein</fullName>
    </submittedName>
</protein>
<dbReference type="RefSeq" id="WP_132622827.1">
    <property type="nucleotide sequence ID" value="NZ_SMKQ01000291.1"/>
</dbReference>
<evidence type="ECO:0000313" key="4">
    <source>
        <dbReference type="Proteomes" id="UP000295302"/>
    </source>
</evidence>
<dbReference type="AlphaFoldDB" id="A0A4R4XMX6"/>
<reference evidence="3 4" key="1">
    <citation type="submission" date="2019-03" db="EMBL/GenBank/DDBJ databases">
        <title>Draft genome sequences of novel Actinobacteria.</title>
        <authorList>
            <person name="Sahin N."/>
            <person name="Ay H."/>
            <person name="Saygin H."/>
        </authorList>
    </citation>
    <scope>NUCLEOTIDE SEQUENCE [LARGE SCALE GENOMIC DNA]</scope>
    <source>
        <strain evidence="3 4">CH32</strain>
    </source>
</reference>
<name>A0A4R4XMX6_9ACTN</name>
<dbReference type="OrthoDB" id="9990137at2"/>
<evidence type="ECO:0000256" key="2">
    <source>
        <dbReference type="SAM" id="Phobius"/>
    </source>
</evidence>
<evidence type="ECO:0000256" key="1">
    <source>
        <dbReference type="SAM" id="MobiDB-lite"/>
    </source>
</evidence>
<feature type="transmembrane region" description="Helical" evidence="2">
    <location>
        <begin position="36"/>
        <end position="54"/>
    </location>
</feature>
<feature type="compositionally biased region" description="Pro residues" evidence="1">
    <location>
        <begin position="1"/>
        <end position="13"/>
    </location>
</feature>
<evidence type="ECO:0000313" key="3">
    <source>
        <dbReference type="EMBL" id="TDD32199.1"/>
    </source>
</evidence>
<feature type="region of interest" description="Disordered" evidence="1">
    <location>
        <begin position="1"/>
        <end position="28"/>
    </location>
</feature>
<gene>
    <name evidence="3" type="ORF">E1286_43900</name>
</gene>
<keyword evidence="2" id="KW-0472">Membrane</keyword>
<comment type="caution">
    <text evidence="3">The sequence shown here is derived from an EMBL/GenBank/DDBJ whole genome shotgun (WGS) entry which is preliminary data.</text>
</comment>
<sequence>MFKRTPPSPPQDKPPASDNGSGGAQKPPGLAMSNKVAIALIIMGGCIALVALKYDPLPLVEAIVRPLLK</sequence>
<keyword evidence="2" id="KW-1133">Transmembrane helix</keyword>
<dbReference type="Proteomes" id="UP000295302">
    <property type="component" value="Unassembled WGS sequence"/>
</dbReference>
<accession>A0A4R4XMX6</accession>
<keyword evidence="2" id="KW-0812">Transmembrane</keyword>
<organism evidence="3 4">
    <name type="scientific">Nonomuraea terrae</name>
    <dbReference type="NCBI Taxonomy" id="2530383"/>
    <lineage>
        <taxon>Bacteria</taxon>
        <taxon>Bacillati</taxon>
        <taxon>Actinomycetota</taxon>
        <taxon>Actinomycetes</taxon>
        <taxon>Streptosporangiales</taxon>
        <taxon>Streptosporangiaceae</taxon>
        <taxon>Nonomuraea</taxon>
    </lineage>
</organism>
<dbReference type="EMBL" id="SMKQ01000291">
    <property type="protein sequence ID" value="TDD32199.1"/>
    <property type="molecule type" value="Genomic_DNA"/>
</dbReference>
<proteinExistence type="predicted"/>